<protein>
    <recommendedName>
        <fullName evidence="1">Antirepressor protein ant N-terminal domain-containing protein</fullName>
    </recommendedName>
</protein>
<accession>A0AA86WPV8</accession>
<proteinExistence type="predicted"/>
<keyword evidence="3" id="KW-1185">Reference proteome</keyword>
<name>A0AA86WPV8_9VIBR</name>
<evidence type="ECO:0000313" key="2">
    <source>
        <dbReference type="EMBL" id="CDT72384.1"/>
    </source>
</evidence>
<dbReference type="RefSeq" id="WP_050650680.1">
    <property type="nucleotide sequence ID" value="NZ_LK933977.1"/>
</dbReference>
<dbReference type="Proteomes" id="UP000041625">
    <property type="component" value="Unassembled WGS sequence"/>
</dbReference>
<dbReference type="AlphaFoldDB" id="A0AA86WPV8"/>
<dbReference type="Pfam" id="PF10547">
    <property type="entry name" value="P22_AR_N"/>
    <property type="match status" value="1"/>
</dbReference>
<dbReference type="EMBL" id="CCKJ01000034">
    <property type="protein sequence ID" value="CDT72384.1"/>
    <property type="molecule type" value="Genomic_DNA"/>
</dbReference>
<organism evidence="2 3">
    <name type="scientific">Vibrio coralliirubri</name>
    <dbReference type="NCBI Taxonomy" id="1516159"/>
    <lineage>
        <taxon>Bacteria</taxon>
        <taxon>Pseudomonadati</taxon>
        <taxon>Pseudomonadota</taxon>
        <taxon>Gammaproteobacteria</taxon>
        <taxon>Vibrionales</taxon>
        <taxon>Vibrionaceae</taxon>
        <taxon>Vibrio</taxon>
    </lineage>
</organism>
<evidence type="ECO:0000313" key="3">
    <source>
        <dbReference type="Proteomes" id="UP000041625"/>
    </source>
</evidence>
<sequence length="199" mass="22743">MPNQINVPFHGSNLIVINHDSEAHIPMKPIVEGMGLDWSYQSRKLGSNKERWSVAVIATVAQDSKNRDLLCIPLRKLFGWLQTLQPNRVRKEIRDKVIQYQNECDDVLWRYWNNETNQLPTSTPPGVTTKLLMTLENSRVIGTVPVGDDVMVFERSRIPELLREPGYFSIEDYAKIAETANSRLAMLLAAKGKIVELNR</sequence>
<dbReference type="PRINTS" id="PR01994">
    <property type="entry name" value="ANTIREPRESSR"/>
</dbReference>
<gene>
    <name evidence="2" type="ORF">VCR31J2_1290173</name>
</gene>
<reference evidence="2 3" key="1">
    <citation type="submission" date="2014-06" db="EMBL/GenBank/DDBJ databases">
        <authorList>
            <person name="Le Roux F."/>
        </authorList>
    </citation>
    <scope>NUCLEOTIDE SEQUENCE [LARGE SCALE GENOMIC DNA]</scope>
    <source>
        <strain evidence="2 3">J2-31</strain>
    </source>
</reference>
<feature type="domain" description="Antirepressor protein ant N-terminal" evidence="1">
    <location>
        <begin position="6"/>
        <end position="115"/>
    </location>
</feature>
<dbReference type="InterPro" id="IPR018875">
    <property type="entry name" value="Antirepressor_Ant_N"/>
</dbReference>
<evidence type="ECO:0000259" key="1">
    <source>
        <dbReference type="Pfam" id="PF10547"/>
    </source>
</evidence>
<comment type="caution">
    <text evidence="2">The sequence shown here is derived from an EMBL/GenBank/DDBJ whole genome shotgun (WGS) entry which is preliminary data.</text>
</comment>